<sequence length="545" mass="60775">MPKKRQPTFNTKPNYVHPSLASSRPSGSGGSQAGPSASRSVNERLNQLRREQAPKAGIQQRNELAEGLTQKALHPAVRKVLNLPAVAGPRVNTPARLSNGRRVPGPPPPQSWLEGNSQGEELEHEATSGPPSRSGQAPAFWPERLPKAGSLVDTTLKHLARNWDFIVEYEQYHLATLPIPLKGLLLTYIAVHGPASGVGLDSLRVIFKEEDELPGATGSDELRHLDLTTFIGDRMSLAELIRFTTRPRAKKEDASVALERLKISDEVAESWEEAAESGAPQIPQTMNNVRFPCLTHLSLAHPQTGSWAQLLSLSTHLPTLTHLSLAYWPTPTLTPNATTSSISAGHGRVQAGGRHFYSELDNDWQEASNILRRLSQNTYCLKWLDVSGCEWLPALTWGYPDRYERLLNRPRSESRKNDDSWELGQGPCGPSWTTSWRQVSYINAYQGWIPRDVDSVRQLPAGLLGCELLGYLRSDEAQKLPESPLKGPESGVQVRKWLEKEMEHRKIAQTIRWLRDVDGGPYCTFDHGWRWEPMRPKYAPEVGAN</sequence>
<evidence type="ECO:0000313" key="3">
    <source>
        <dbReference type="Proteomes" id="UP001492380"/>
    </source>
</evidence>
<name>A0ABR1YIY7_9PEZI</name>
<evidence type="ECO:0000256" key="1">
    <source>
        <dbReference type="SAM" id="MobiDB-lite"/>
    </source>
</evidence>
<proteinExistence type="predicted"/>
<feature type="region of interest" description="Disordered" evidence="1">
    <location>
        <begin position="1"/>
        <end position="62"/>
    </location>
</feature>
<evidence type="ECO:0008006" key="4">
    <source>
        <dbReference type="Google" id="ProtNLM"/>
    </source>
</evidence>
<dbReference type="EMBL" id="JBBWRZ010000008">
    <property type="protein sequence ID" value="KAK8230757.1"/>
    <property type="molecule type" value="Genomic_DNA"/>
</dbReference>
<reference evidence="2 3" key="1">
    <citation type="submission" date="2024-04" db="EMBL/GenBank/DDBJ databases">
        <title>Phyllosticta paracitricarpa is synonymous to the EU quarantine fungus P. citricarpa based on phylogenomic analyses.</title>
        <authorList>
            <consortium name="Lawrence Berkeley National Laboratory"/>
            <person name="Van Ingen-Buijs V.A."/>
            <person name="Van Westerhoven A.C."/>
            <person name="Haridas S."/>
            <person name="Skiadas P."/>
            <person name="Martin F."/>
            <person name="Groenewald J.Z."/>
            <person name="Crous P.W."/>
            <person name="Seidl M.F."/>
        </authorList>
    </citation>
    <scope>NUCLEOTIDE SEQUENCE [LARGE SCALE GENOMIC DNA]</scope>
    <source>
        <strain evidence="2 3">CBS 123374</strain>
    </source>
</reference>
<gene>
    <name evidence="2" type="ORF">HDK90DRAFT_491759</name>
</gene>
<comment type="caution">
    <text evidence="2">The sequence shown here is derived from an EMBL/GenBank/DDBJ whole genome shotgun (WGS) entry which is preliminary data.</text>
</comment>
<dbReference type="Proteomes" id="UP001492380">
    <property type="component" value="Unassembled WGS sequence"/>
</dbReference>
<evidence type="ECO:0000313" key="2">
    <source>
        <dbReference type="EMBL" id="KAK8230757.1"/>
    </source>
</evidence>
<organism evidence="2 3">
    <name type="scientific">Phyllosticta capitalensis</name>
    <dbReference type="NCBI Taxonomy" id="121624"/>
    <lineage>
        <taxon>Eukaryota</taxon>
        <taxon>Fungi</taxon>
        <taxon>Dikarya</taxon>
        <taxon>Ascomycota</taxon>
        <taxon>Pezizomycotina</taxon>
        <taxon>Dothideomycetes</taxon>
        <taxon>Dothideomycetes incertae sedis</taxon>
        <taxon>Botryosphaeriales</taxon>
        <taxon>Phyllostictaceae</taxon>
        <taxon>Phyllosticta</taxon>
    </lineage>
</organism>
<dbReference type="SUPFAM" id="SSF52047">
    <property type="entry name" value="RNI-like"/>
    <property type="match status" value="1"/>
</dbReference>
<keyword evidence="3" id="KW-1185">Reference proteome</keyword>
<protein>
    <recommendedName>
        <fullName evidence="4">Tafazzin</fullName>
    </recommendedName>
</protein>
<feature type="region of interest" description="Disordered" evidence="1">
    <location>
        <begin position="89"/>
        <end position="141"/>
    </location>
</feature>
<accession>A0ABR1YIY7</accession>